<comment type="similarity">
    <text evidence="2">Belongs to the bacterial solute-binding protein 2 family.</text>
</comment>
<feature type="chain" id="PRO_5045720012" evidence="4">
    <location>
        <begin position="24"/>
        <end position="324"/>
    </location>
</feature>
<gene>
    <name evidence="6" type="ORF">MF672_001150</name>
</gene>
<evidence type="ECO:0000313" key="7">
    <source>
        <dbReference type="Proteomes" id="UP001317259"/>
    </source>
</evidence>
<dbReference type="PANTHER" id="PTHR46847">
    <property type="entry name" value="D-ALLOSE-BINDING PERIPLASMIC PROTEIN-RELATED"/>
    <property type="match status" value="1"/>
</dbReference>
<evidence type="ECO:0000313" key="6">
    <source>
        <dbReference type="EMBL" id="MCK2212413.1"/>
    </source>
</evidence>
<evidence type="ECO:0000256" key="3">
    <source>
        <dbReference type="ARBA" id="ARBA00022729"/>
    </source>
</evidence>
<dbReference type="PANTHER" id="PTHR46847:SF1">
    <property type="entry name" value="D-ALLOSE-BINDING PERIPLASMIC PROTEIN-RELATED"/>
    <property type="match status" value="1"/>
</dbReference>
<reference evidence="6 7" key="1">
    <citation type="submission" date="2022-04" db="EMBL/GenBank/DDBJ databases">
        <title>Genome draft of Actinomadura sp. ATCC 31491.</title>
        <authorList>
            <person name="Shi X."/>
            <person name="Du Y."/>
        </authorList>
    </citation>
    <scope>NUCLEOTIDE SEQUENCE [LARGE SCALE GENOMIC DNA]</scope>
    <source>
        <strain evidence="6 7">ATCC 31491</strain>
    </source>
</reference>
<evidence type="ECO:0000256" key="1">
    <source>
        <dbReference type="ARBA" id="ARBA00004196"/>
    </source>
</evidence>
<feature type="domain" description="Periplasmic binding protein" evidence="5">
    <location>
        <begin position="46"/>
        <end position="297"/>
    </location>
</feature>
<protein>
    <submittedName>
        <fullName evidence="6">Substrate-binding domain-containing protein</fullName>
    </submittedName>
</protein>
<dbReference type="Pfam" id="PF13407">
    <property type="entry name" value="Peripla_BP_4"/>
    <property type="match status" value="1"/>
</dbReference>
<dbReference type="EMBL" id="JAKRKC020000001">
    <property type="protein sequence ID" value="MCK2212413.1"/>
    <property type="molecule type" value="Genomic_DNA"/>
</dbReference>
<sequence>MRKQLRKPVSALLIALAIIPAGCSRDDLNPAATASRNTSDRPRIGLVQINQQALFFTQLNEGAQQEAARIGADLTVFNANDDAAQQSQAVTNFIQQGFDAVIVVAIDVEGIKPAIRQAAAAGLKVVAVDAVITDPAVNSQVGVDNKAASKQIGEFVGSYATQHAPEPKIGIVGALNSFIQNIRKDSFETTVKAAGARVLQTVDGKNTQEGAAAAAENLLTAQPNLDIVYATGEPALLGTVAAVEARAAADHVKVFGWDLTKQAINGIDRGYVAGVVQQNPLAEGQEAVKAADALIRGLPTEKTINVPVTIVTKDNVDSYRSAFA</sequence>
<organism evidence="6 7">
    <name type="scientific">Actinomadura luzonensis</name>
    <dbReference type="NCBI Taxonomy" id="2805427"/>
    <lineage>
        <taxon>Bacteria</taxon>
        <taxon>Bacillati</taxon>
        <taxon>Actinomycetota</taxon>
        <taxon>Actinomycetes</taxon>
        <taxon>Streptosporangiales</taxon>
        <taxon>Thermomonosporaceae</taxon>
        <taxon>Actinomadura</taxon>
    </lineage>
</organism>
<keyword evidence="7" id="KW-1185">Reference proteome</keyword>
<name>A0ABT0FKD7_9ACTN</name>
<feature type="signal peptide" evidence="4">
    <location>
        <begin position="1"/>
        <end position="23"/>
    </location>
</feature>
<comment type="caution">
    <text evidence="6">The sequence shown here is derived from an EMBL/GenBank/DDBJ whole genome shotgun (WGS) entry which is preliminary data.</text>
</comment>
<dbReference type="SUPFAM" id="SSF53822">
    <property type="entry name" value="Periplasmic binding protein-like I"/>
    <property type="match status" value="1"/>
</dbReference>
<dbReference type="Gene3D" id="3.40.50.2300">
    <property type="match status" value="2"/>
</dbReference>
<evidence type="ECO:0000259" key="5">
    <source>
        <dbReference type="Pfam" id="PF13407"/>
    </source>
</evidence>
<dbReference type="InterPro" id="IPR028082">
    <property type="entry name" value="Peripla_BP_I"/>
</dbReference>
<comment type="subcellular location">
    <subcellularLocation>
        <location evidence="1">Cell envelope</location>
    </subcellularLocation>
</comment>
<proteinExistence type="inferred from homology"/>
<keyword evidence="3 4" id="KW-0732">Signal</keyword>
<accession>A0ABT0FKD7</accession>
<dbReference type="Proteomes" id="UP001317259">
    <property type="component" value="Unassembled WGS sequence"/>
</dbReference>
<dbReference type="RefSeq" id="WP_242377060.1">
    <property type="nucleotide sequence ID" value="NZ_JAKRKC020000001.1"/>
</dbReference>
<dbReference type="InterPro" id="IPR025997">
    <property type="entry name" value="SBP_2_dom"/>
</dbReference>
<evidence type="ECO:0000256" key="2">
    <source>
        <dbReference type="ARBA" id="ARBA00007639"/>
    </source>
</evidence>
<evidence type="ECO:0000256" key="4">
    <source>
        <dbReference type="SAM" id="SignalP"/>
    </source>
</evidence>